<dbReference type="AlphaFoldDB" id="A0A845ARU3"/>
<evidence type="ECO:0000313" key="2">
    <source>
        <dbReference type="Proteomes" id="UP000439780"/>
    </source>
</evidence>
<gene>
    <name evidence="1" type="ORF">GRI58_12355</name>
</gene>
<sequence length="76" mass="7740">MTVNQTLQCDALASACDKLDLPTYTSITGTVGGGAIASAGAKAAGGATTGLSDFFIFPLWTNSTSIKLQQFAYGCK</sequence>
<evidence type="ECO:0000313" key="1">
    <source>
        <dbReference type="EMBL" id="MXP29608.1"/>
    </source>
</evidence>
<dbReference type="EMBL" id="WTYA01000010">
    <property type="protein sequence ID" value="MXP29608.1"/>
    <property type="molecule type" value="Genomic_DNA"/>
</dbReference>
<accession>A0A845ARU3</accession>
<proteinExistence type="predicted"/>
<comment type="caution">
    <text evidence="1">The sequence shown here is derived from an EMBL/GenBank/DDBJ whole genome shotgun (WGS) entry which is preliminary data.</text>
</comment>
<organism evidence="1 2">
    <name type="scientific">Qipengyuania algicida</name>
    <dbReference type="NCBI Taxonomy" id="1836209"/>
    <lineage>
        <taxon>Bacteria</taxon>
        <taxon>Pseudomonadati</taxon>
        <taxon>Pseudomonadota</taxon>
        <taxon>Alphaproteobacteria</taxon>
        <taxon>Sphingomonadales</taxon>
        <taxon>Erythrobacteraceae</taxon>
        <taxon>Qipengyuania</taxon>
    </lineage>
</organism>
<dbReference type="Proteomes" id="UP000439780">
    <property type="component" value="Unassembled WGS sequence"/>
</dbReference>
<name>A0A845ARU3_9SPHN</name>
<dbReference type="RefSeq" id="WP_160753915.1">
    <property type="nucleotide sequence ID" value="NZ_WTYA01000010.1"/>
</dbReference>
<protein>
    <submittedName>
        <fullName evidence="1">Uncharacterized protein</fullName>
    </submittedName>
</protein>
<reference evidence="1 2" key="1">
    <citation type="submission" date="2019-12" db="EMBL/GenBank/DDBJ databases">
        <title>Genomic-based taxomic classification of the family Erythrobacteraceae.</title>
        <authorList>
            <person name="Xu L."/>
        </authorList>
    </citation>
    <scope>NUCLEOTIDE SEQUENCE [LARGE SCALE GENOMIC DNA]</scope>
    <source>
        <strain evidence="1 2">KEMB 9005-328</strain>
    </source>
</reference>
<keyword evidence="2" id="KW-1185">Reference proteome</keyword>